<gene>
    <name evidence="1" type="ORF">VZT92_015078</name>
</gene>
<protein>
    <recommendedName>
        <fullName evidence="3">DUF659 domain-containing protein</fullName>
    </recommendedName>
</protein>
<proteinExistence type="predicted"/>
<dbReference type="Proteomes" id="UP001488805">
    <property type="component" value="Unassembled WGS sequence"/>
</dbReference>
<name>A0AAW1EVP4_ZOAVI</name>
<evidence type="ECO:0008006" key="3">
    <source>
        <dbReference type="Google" id="ProtNLM"/>
    </source>
</evidence>
<evidence type="ECO:0000313" key="2">
    <source>
        <dbReference type="Proteomes" id="UP001488805"/>
    </source>
</evidence>
<dbReference type="EMBL" id="JBCEZU010000123">
    <property type="protein sequence ID" value="KAK9526377.1"/>
    <property type="molecule type" value="Genomic_DNA"/>
</dbReference>
<accession>A0AAW1EVP4</accession>
<keyword evidence="2" id="KW-1185">Reference proteome</keyword>
<sequence>MSTMVTEHIVTEVGESFYTIKVGGTRDPTGRENISIVVRFINELYEPTERLLTIATADQGDAATLTDTIVEELSKAGLSPRRIISQVYDGASLMAEIDSWRTYGADVRVEAAGLLRTMSEPSFRFIAEMVHSILSYLDPPNTMLQSEDMDLLTAFEKDLTKKFRSEWRDTVLRRFHSVAHRRLPLY</sequence>
<dbReference type="PANTHER" id="PTHR45749">
    <property type="match status" value="1"/>
</dbReference>
<evidence type="ECO:0000313" key="1">
    <source>
        <dbReference type="EMBL" id="KAK9526377.1"/>
    </source>
</evidence>
<reference evidence="1 2" key="1">
    <citation type="journal article" date="2024" name="Genome Biol. Evol.">
        <title>Chromosome-level genome assembly of the viviparous eelpout Zoarces viviparus.</title>
        <authorList>
            <person name="Fuhrmann N."/>
            <person name="Brasseur M.V."/>
            <person name="Bakowski C.E."/>
            <person name="Podsiadlowski L."/>
            <person name="Prost S."/>
            <person name="Krehenwinkel H."/>
            <person name="Mayer C."/>
        </authorList>
    </citation>
    <scope>NUCLEOTIDE SEQUENCE [LARGE SCALE GENOMIC DNA]</scope>
    <source>
        <strain evidence="1">NO-MEL_2022_Ind0_liver</strain>
    </source>
</reference>
<dbReference type="AlphaFoldDB" id="A0AAW1EVP4"/>
<dbReference type="PANTHER" id="PTHR45749:SF37">
    <property type="entry name" value="OS05G0311600 PROTEIN"/>
    <property type="match status" value="1"/>
</dbReference>
<comment type="caution">
    <text evidence="1">The sequence shown here is derived from an EMBL/GenBank/DDBJ whole genome shotgun (WGS) entry which is preliminary data.</text>
</comment>
<organism evidence="1 2">
    <name type="scientific">Zoarces viviparus</name>
    <name type="common">Viviparous eelpout</name>
    <name type="synonym">Blennius viviparus</name>
    <dbReference type="NCBI Taxonomy" id="48416"/>
    <lineage>
        <taxon>Eukaryota</taxon>
        <taxon>Metazoa</taxon>
        <taxon>Chordata</taxon>
        <taxon>Craniata</taxon>
        <taxon>Vertebrata</taxon>
        <taxon>Euteleostomi</taxon>
        <taxon>Actinopterygii</taxon>
        <taxon>Neopterygii</taxon>
        <taxon>Teleostei</taxon>
        <taxon>Neoteleostei</taxon>
        <taxon>Acanthomorphata</taxon>
        <taxon>Eupercaria</taxon>
        <taxon>Perciformes</taxon>
        <taxon>Cottioidei</taxon>
        <taxon>Zoarcales</taxon>
        <taxon>Zoarcidae</taxon>
        <taxon>Zoarcinae</taxon>
        <taxon>Zoarces</taxon>
    </lineage>
</organism>